<accession>A0A0A7ENK9</accession>
<keyword evidence="7" id="KW-1185">Reference proteome</keyword>
<dbReference type="InterPro" id="IPR006664">
    <property type="entry name" value="OMP_bac"/>
</dbReference>
<dbReference type="eggNOG" id="COG2885">
    <property type="taxonomic scope" value="Bacteria"/>
</dbReference>
<dbReference type="KEGG" id="pseo:OM33_16110"/>
<keyword evidence="3" id="KW-0998">Cell outer membrane</keyword>
<reference evidence="6 7" key="1">
    <citation type="submission" date="2014-11" db="EMBL/GenBank/DDBJ databases">
        <title>Complete Genome Sequence of Pseudoalteromonas sp. Strain OCN003 Isolated from Kaneohe Bay, Oahu, Hawaii.</title>
        <authorList>
            <person name="Beurmann S."/>
            <person name="Videau P."/>
            <person name="Ushijima B."/>
            <person name="Smith A.M."/>
            <person name="Aeby G.S."/>
            <person name="Callahan S.M."/>
            <person name="Belcaid M."/>
        </authorList>
    </citation>
    <scope>NUCLEOTIDE SEQUENCE [LARGE SCALE GENOMIC DNA]</scope>
    <source>
        <strain evidence="6 7">OCN003</strain>
    </source>
</reference>
<feature type="domain" description="OmpA-like" evidence="5">
    <location>
        <begin position="135"/>
        <end position="253"/>
    </location>
</feature>
<dbReference type="SUPFAM" id="SSF103088">
    <property type="entry name" value="OmpA-like"/>
    <property type="match status" value="1"/>
</dbReference>
<dbReference type="CDD" id="cd07185">
    <property type="entry name" value="OmpA_C-like"/>
    <property type="match status" value="1"/>
</dbReference>
<dbReference type="PANTHER" id="PTHR30329:SF21">
    <property type="entry name" value="LIPOPROTEIN YIAD-RELATED"/>
    <property type="match status" value="1"/>
</dbReference>
<sequence>MPLACVVGLCTGCSTWPEEGRGGWAEIYHPDAPSTTNGFENAAPFQVMNEFEHLSLKLDWLKSRGIKHCMPGQLYQAELMLTRINRTLSAQMYAEAQLDLRTFYHQLHQLENHFERVISTTHCGTDTQTDDSKLIGKLETLLNSDNQFAFDSFELTPKYRVNLAQSAELLKMSPGTQVLLVGHTDINGDKISNFELAYKRAESVKSWLTLYGVNPEQVNTLAQGAQVPFSNEPESVQKQHSDRRVNAYILSSSSAASELTKVKPLTEWTRALEDKE</sequence>
<gene>
    <name evidence="6" type="ORF">OM33_16110</name>
</gene>
<dbReference type="PROSITE" id="PS51123">
    <property type="entry name" value="OMPA_2"/>
    <property type="match status" value="1"/>
</dbReference>
<dbReference type="Proteomes" id="UP000030341">
    <property type="component" value="Chromosome 2"/>
</dbReference>
<dbReference type="HOGENOM" id="CLU_068470_0_0_6"/>
<comment type="subcellular location">
    <subcellularLocation>
        <location evidence="1">Cell outer membrane</location>
    </subcellularLocation>
</comment>
<protein>
    <recommendedName>
        <fullName evidence="5">OmpA-like domain-containing protein</fullName>
    </recommendedName>
</protein>
<dbReference type="InterPro" id="IPR036737">
    <property type="entry name" value="OmpA-like_sf"/>
</dbReference>
<dbReference type="PRINTS" id="PR01021">
    <property type="entry name" value="OMPADOMAIN"/>
</dbReference>
<evidence type="ECO:0000313" key="6">
    <source>
        <dbReference type="EMBL" id="AIY67651.1"/>
    </source>
</evidence>
<dbReference type="GO" id="GO:0009279">
    <property type="term" value="C:cell outer membrane"/>
    <property type="evidence" value="ECO:0007669"/>
    <property type="project" value="UniProtKB-SubCell"/>
</dbReference>
<keyword evidence="2 4" id="KW-0472">Membrane</keyword>
<dbReference type="EMBL" id="CP009889">
    <property type="protein sequence ID" value="AIY67651.1"/>
    <property type="molecule type" value="Genomic_DNA"/>
</dbReference>
<evidence type="ECO:0000256" key="4">
    <source>
        <dbReference type="PROSITE-ProRule" id="PRU00473"/>
    </source>
</evidence>
<dbReference type="STRING" id="1348114.OM33_16110"/>
<name>A0A0A7ENK9_9GAMM</name>
<proteinExistence type="predicted"/>
<dbReference type="Gene3D" id="3.30.1330.60">
    <property type="entry name" value="OmpA-like domain"/>
    <property type="match status" value="1"/>
</dbReference>
<organism evidence="6 7">
    <name type="scientific">Pseudoalteromonas piratica</name>
    <dbReference type="NCBI Taxonomy" id="1348114"/>
    <lineage>
        <taxon>Bacteria</taxon>
        <taxon>Pseudomonadati</taxon>
        <taxon>Pseudomonadota</taxon>
        <taxon>Gammaproteobacteria</taxon>
        <taxon>Alteromonadales</taxon>
        <taxon>Pseudoalteromonadaceae</taxon>
        <taxon>Pseudoalteromonas</taxon>
    </lineage>
</organism>
<evidence type="ECO:0000313" key="7">
    <source>
        <dbReference type="Proteomes" id="UP000030341"/>
    </source>
</evidence>
<dbReference type="InterPro" id="IPR006665">
    <property type="entry name" value="OmpA-like"/>
</dbReference>
<evidence type="ECO:0000259" key="5">
    <source>
        <dbReference type="PROSITE" id="PS51123"/>
    </source>
</evidence>
<evidence type="ECO:0000256" key="2">
    <source>
        <dbReference type="ARBA" id="ARBA00023136"/>
    </source>
</evidence>
<evidence type="ECO:0000256" key="3">
    <source>
        <dbReference type="ARBA" id="ARBA00023237"/>
    </source>
</evidence>
<dbReference type="PANTHER" id="PTHR30329">
    <property type="entry name" value="STATOR ELEMENT OF FLAGELLAR MOTOR COMPLEX"/>
    <property type="match status" value="1"/>
</dbReference>
<evidence type="ECO:0000256" key="1">
    <source>
        <dbReference type="ARBA" id="ARBA00004442"/>
    </source>
</evidence>
<dbReference type="Pfam" id="PF00691">
    <property type="entry name" value="OmpA"/>
    <property type="match status" value="1"/>
</dbReference>
<dbReference type="InterPro" id="IPR050330">
    <property type="entry name" value="Bact_OuterMem_StrucFunc"/>
</dbReference>
<dbReference type="AlphaFoldDB" id="A0A0A7ENK9"/>